<accession>A0A0H2R9Y9</accession>
<dbReference type="AlphaFoldDB" id="A0A0H2R9Y9"/>
<dbReference type="InParanoid" id="A0A0H2R9Y9"/>
<protein>
    <submittedName>
        <fullName evidence="1">Uncharacterized protein</fullName>
    </submittedName>
</protein>
<name>A0A0H2R9Y9_9AGAM</name>
<reference evidence="1 2" key="1">
    <citation type="submission" date="2015-04" db="EMBL/GenBank/DDBJ databases">
        <title>Complete genome sequence of Schizopora paradoxa KUC8140, a cosmopolitan wood degrader in East Asia.</title>
        <authorList>
            <consortium name="DOE Joint Genome Institute"/>
            <person name="Min B."/>
            <person name="Park H."/>
            <person name="Jang Y."/>
            <person name="Kim J.-J."/>
            <person name="Kim K.H."/>
            <person name="Pangilinan J."/>
            <person name="Lipzen A."/>
            <person name="Riley R."/>
            <person name="Grigoriev I.V."/>
            <person name="Spatafora J.W."/>
            <person name="Choi I.-G."/>
        </authorList>
    </citation>
    <scope>NUCLEOTIDE SEQUENCE [LARGE SCALE GENOMIC DNA]</scope>
    <source>
        <strain evidence="1 2">KUC8140</strain>
    </source>
</reference>
<evidence type="ECO:0000313" key="1">
    <source>
        <dbReference type="EMBL" id="KLO08187.1"/>
    </source>
</evidence>
<evidence type="ECO:0000313" key="2">
    <source>
        <dbReference type="Proteomes" id="UP000053477"/>
    </source>
</evidence>
<proteinExistence type="predicted"/>
<sequence length="229" mass="26218">MHSYPDDFRNTVGVTIPNGNRVFIQIDYSECTRLPFDDATLRQKLQRIFDNADERGEGKRSVMKYAASQPNNLMRMYIMSPFDDRTHLHIDGMLFAQGAPAQYFDGLKIPLDVRRDNNYSSNISLKAQTGNVFQYNNMCIFSVTADKTRHTHTEKRKPATYGLKKILEDENVKEEGEGKGEIIRYVLICVLMGNCYAVLRIGADGIDVWYLRALSLDVRKPRTCTRAGF</sequence>
<organism evidence="1 2">
    <name type="scientific">Schizopora paradoxa</name>
    <dbReference type="NCBI Taxonomy" id="27342"/>
    <lineage>
        <taxon>Eukaryota</taxon>
        <taxon>Fungi</taxon>
        <taxon>Dikarya</taxon>
        <taxon>Basidiomycota</taxon>
        <taxon>Agaricomycotina</taxon>
        <taxon>Agaricomycetes</taxon>
        <taxon>Hymenochaetales</taxon>
        <taxon>Schizoporaceae</taxon>
        <taxon>Schizopora</taxon>
    </lineage>
</organism>
<dbReference type="EMBL" id="KQ086102">
    <property type="protein sequence ID" value="KLO08187.1"/>
    <property type="molecule type" value="Genomic_DNA"/>
</dbReference>
<keyword evidence="2" id="KW-1185">Reference proteome</keyword>
<gene>
    <name evidence="1" type="ORF">SCHPADRAFT_894058</name>
</gene>
<dbReference type="Proteomes" id="UP000053477">
    <property type="component" value="Unassembled WGS sequence"/>
</dbReference>